<dbReference type="InterPro" id="IPR015854">
    <property type="entry name" value="ABC_transpr_LolD-like"/>
</dbReference>
<dbReference type="PANTHER" id="PTHR24220:SF86">
    <property type="entry name" value="ABC TRANSPORTER ABCH.1"/>
    <property type="match status" value="1"/>
</dbReference>
<evidence type="ECO:0000256" key="4">
    <source>
        <dbReference type="ARBA" id="ARBA00022840"/>
    </source>
</evidence>
<organism evidence="10 11">
    <name type="scientific">Parvularcula mediterranea</name>
    <dbReference type="NCBI Taxonomy" id="2732508"/>
    <lineage>
        <taxon>Bacteria</taxon>
        <taxon>Pseudomonadati</taxon>
        <taxon>Pseudomonadota</taxon>
        <taxon>Alphaproteobacteria</taxon>
        <taxon>Parvularculales</taxon>
        <taxon>Parvularculaceae</taxon>
        <taxon>Parvularcula</taxon>
    </lineage>
</organism>
<dbReference type="InterPro" id="IPR017871">
    <property type="entry name" value="ABC_transporter-like_CS"/>
</dbReference>
<feature type="transmembrane region" description="Helical" evidence="8">
    <location>
        <begin position="46"/>
        <end position="65"/>
    </location>
</feature>
<dbReference type="InterPro" id="IPR003439">
    <property type="entry name" value="ABC_transporter-like_ATP-bd"/>
</dbReference>
<evidence type="ECO:0000256" key="6">
    <source>
        <dbReference type="ARBA" id="ARBA00023136"/>
    </source>
</evidence>
<dbReference type="SMART" id="SM00382">
    <property type="entry name" value="AAA"/>
    <property type="match status" value="1"/>
</dbReference>
<protein>
    <submittedName>
        <fullName evidence="10">ATP-binding cassette domain-containing protein</fullName>
    </submittedName>
</protein>
<feature type="coiled-coil region" evidence="7">
    <location>
        <begin position="217"/>
        <end position="244"/>
    </location>
</feature>
<feature type="transmembrane region" description="Helical" evidence="8">
    <location>
        <begin position="133"/>
        <end position="150"/>
    </location>
</feature>
<evidence type="ECO:0000256" key="3">
    <source>
        <dbReference type="ARBA" id="ARBA00022741"/>
    </source>
</evidence>
<dbReference type="GO" id="GO:0022857">
    <property type="term" value="F:transmembrane transporter activity"/>
    <property type="evidence" value="ECO:0007669"/>
    <property type="project" value="TreeGrafter"/>
</dbReference>
<feature type="transmembrane region" description="Helical" evidence="8">
    <location>
        <begin position="156"/>
        <end position="172"/>
    </location>
</feature>
<keyword evidence="6 8" id="KW-0472">Membrane</keyword>
<feature type="domain" description="AAA+ ATPase" evidence="9">
    <location>
        <begin position="349"/>
        <end position="520"/>
    </location>
</feature>
<feature type="transmembrane region" description="Helical" evidence="8">
    <location>
        <begin position="270"/>
        <end position="291"/>
    </location>
</feature>
<dbReference type="GO" id="GO:0005524">
    <property type="term" value="F:ATP binding"/>
    <property type="evidence" value="ECO:0007669"/>
    <property type="project" value="UniProtKB-KW"/>
</dbReference>
<dbReference type="GO" id="GO:0016887">
    <property type="term" value="F:ATP hydrolysis activity"/>
    <property type="evidence" value="ECO:0007669"/>
    <property type="project" value="InterPro"/>
</dbReference>
<dbReference type="SUPFAM" id="SSF52540">
    <property type="entry name" value="P-loop containing nucleoside triphosphate hydrolases"/>
    <property type="match status" value="1"/>
</dbReference>
<dbReference type="InterPro" id="IPR027417">
    <property type="entry name" value="P-loop_NTPase"/>
</dbReference>
<keyword evidence="4 10" id="KW-0067">ATP-binding</keyword>
<evidence type="ECO:0000256" key="1">
    <source>
        <dbReference type="ARBA" id="ARBA00004651"/>
    </source>
</evidence>
<dbReference type="Proteomes" id="UP000536835">
    <property type="component" value="Unassembled WGS sequence"/>
</dbReference>
<evidence type="ECO:0000313" key="10">
    <source>
        <dbReference type="EMBL" id="NNU16161.1"/>
    </source>
</evidence>
<dbReference type="RefSeq" id="WP_173198159.1">
    <property type="nucleotide sequence ID" value="NZ_JABFCX010000002.1"/>
</dbReference>
<dbReference type="AlphaFoldDB" id="A0A7Y3W5D7"/>
<keyword evidence="3" id="KW-0547">Nucleotide-binding</keyword>
<feature type="transmembrane region" description="Helical" evidence="8">
    <location>
        <begin position="244"/>
        <end position="264"/>
    </location>
</feature>
<evidence type="ECO:0000256" key="8">
    <source>
        <dbReference type="SAM" id="Phobius"/>
    </source>
</evidence>
<dbReference type="InterPro" id="IPR003593">
    <property type="entry name" value="AAA+_ATPase"/>
</dbReference>
<reference evidence="10 11" key="1">
    <citation type="submission" date="2020-05" db="EMBL/GenBank/DDBJ databases">
        <title>Parvularcula mediterraneae sp. nov., isolated from polypropylene straw from shallow seawater of the seashore of Laganas in Zakynthos island, Greece.</title>
        <authorList>
            <person name="Szabo I."/>
            <person name="Al-Omari J."/>
            <person name="Rado J."/>
            <person name="Szerdahelyi G.S."/>
        </authorList>
    </citation>
    <scope>NUCLEOTIDE SEQUENCE [LARGE SCALE GENOMIC DNA]</scope>
    <source>
        <strain evidence="10 11">ZS-1/3</strain>
    </source>
</reference>
<keyword evidence="11" id="KW-1185">Reference proteome</keyword>
<comment type="caution">
    <text evidence="10">The sequence shown here is derived from an EMBL/GenBank/DDBJ whole genome shotgun (WGS) entry which is preliminary data.</text>
</comment>
<name>A0A7Y3W5D7_9PROT</name>
<accession>A0A7Y3W5D7</accession>
<sequence>MSRMLTNSRWRIALIIALVTGFAGILLVGVSSWFLGAVALAGLTPMAFAFNFHAPAALVRLLALLRTAGKYGERMVGHDAALHDQASSRRALFEGMAAAPDTRAGGWQLARADRLDTFLADVETRDNARLRATFPWFVSGATFLTLSIVAVAAEPLALPFILGIAASVILLVRNASDRAGRFSEEAREERRKAGLAFGLALGSVAGLEADGRRDRVMSDAIEREARATRLLAKAERRMIHAEQAAGLFGVLAAASVLLAAAMAGKSGHDMLPSLFLAFSWLAFGELAAPIARQFLAAADAKEADTRLRSWQAEPAPEDTASPLPERCRLPFVAPNGVKLAESADLLLRKEEPVAILGSSGCGKTTAIKRLAGWLPWTEARHPFGSEEAARRATHLSLHDAAIRKATVRANLFSDAPDHELLAAIDAVELTPRIREAGGLDAMISQEILSLGEARRFAIARAMLAPQPVILLDEPGEHLRPEQARRILARILDALRDRVVVYVTHDEALAQLAHREIRVDG</sequence>
<evidence type="ECO:0000259" key="9">
    <source>
        <dbReference type="SMART" id="SM00382"/>
    </source>
</evidence>
<evidence type="ECO:0000256" key="5">
    <source>
        <dbReference type="ARBA" id="ARBA00022989"/>
    </source>
</evidence>
<dbReference type="GO" id="GO:0005886">
    <property type="term" value="C:plasma membrane"/>
    <property type="evidence" value="ECO:0007669"/>
    <property type="project" value="UniProtKB-SubCell"/>
</dbReference>
<dbReference type="Gene3D" id="1.20.1560.10">
    <property type="entry name" value="ABC transporter type 1, transmembrane domain"/>
    <property type="match status" value="1"/>
</dbReference>
<evidence type="ECO:0000256" key="7">
    <source>
        <dbReference type="SAM" id="Coils"/>
    </source>
</evidence>
<dbReference type="Pfam" id="PF00005">
    <property type="entry name" value="ABC_tran"/>
    <property type="match status" value="1"/>
</dbReference>
<gene>
    <name evidence="10" type="ORF">HK107_07485</name>
</gene>
<keyword evidence="5 8" id="KW-1133">Transmembrane helix</keyword>
<comment type="subcellular location">
    <subcellularLocation>
        <location evidence="1">Cell membrane</location>
        <topology evidence="1">Multi-pass membrane protein</topology>
    </subcellularLocation>
</comment>
<dbReference type="SUPFAM" id="SSF90123">
    <property type="entry name" value="ABC transporter transmembrane region"/>
    <property type="match status" value="1"/>
</dbReference>
<keyword evidence="2 8" id="KW-0812">Transmembrane</keyword>
<dbReference type="Gene3D" id="3.40.50.300">
    <property type="entry name" value="P-loop containing nucleotide triphosphate hydrolases"/>
    <property type="match status" value="1"/>
</dbReference>
<evidence type="ECO:0000256" key="2">
    <source>
        <dbReference type="ARBA" id="ARBA00022692"/>
    </source>
</evidence>
<dbReference type="PROSITE" id="PS00211">
    <property type="entry name" value="ABC_TRANSPORTER_1"/>
    <property type="match status" value="1"/>
</dbReference>
<dbReference type="PANTHER" id="PTHR24220">
    <property type="entry name" value="IMPORT ATP-BINDING PROTEIN"/>
    <property type="match status" value="1"/>
</dbReference>
<dbReference type="EMBL" id="JABFCX010000002">
    <property type="protein sequence ID" value="NNU16161.1"/>
    <property type="molecule type" value="Genomic_DNA"/>
</dbReference>
<dbReference type="InterPro" id="IPR036640">
    <property type="entry name" value="ABC1_TM_sf"/>
</dbReference>
<proteinExistence type="predicted"/>
<keyword evidence="7" id="KW-0175">Coiled coil</keyword>
<feature type="transmembrane region" description="Helical" evidence="8">
    <location>
        <begin position="12"/>
        <end position="34"/>
    </location>
</feature>
<evidence type="ECO:0000313" key="11">
    <source>
        <dbReference type="Proteomes" id="UP000536835"/>
    </source>
</evidence>